<dbReference type="EMBL" id="JAUIZM010000012">
    <property type="protein sequence ID" value="KAK1353573.1"/>
    <property type="molecule type" value="Genomic_DNA"/>
</dbReference>
<sequence length="191" mass="21876">MARLPRGRKRIPIQKIETKSNLEEAEDNIFAFGEPSVEQILDTFMNQNLDEQNGEVDPFMEDHEDPVLSEPKEEEMMEYKASIQAEKTRENTITELPDPRQENFLKKWWLTPVEDLTLDEAEKMLEELEEFKHSIDSKGMHRDTSSSRQTTEVSLLVPHGGGGFTLTPHSYLASTSKGLEHCDKGKAPMQD</sequence>
<dbReference type="EMBL" id="JAUIZM010000012">
    <property type="protein sequence ID" value="KAK1353569.1"/>
    <property type="molecule type" value="Genomic_DNA"/>
</dbReference>
<dbReference type="Proteomes" id="UP001237642">
    <property type="component" value="Unassembled WGS sequence"/>
</dbReference>
<feature type="compositionally biased region" description="Acidic residues" evidence="1">
    <location>
        <begin position="53"/>
        <end position="64"/>
    </location>
</feature>
<dbReference type="AlphaFoldDB" id="A0AAD8GS70"/>
<dbReference type="EMBL" id="JAUIZM010000012">
    <property type="protein sequence ID" value="KAK1353570.1"/>
    <property type="molecule type" value="Genomic_DNA"/>
</dbReference>
<comment type="caution">
    <text evidence="6">The sequence shown here is derived from an EMBL/GenBank/DDBJ whole genome shotgun (WGS) entry which is preliminary data.</text>
</comment>
<evidence type="ECO:0000313" key="5">
    <source>
        <dbReference type="EMBL" id="KAK1353572.1"/>
    </source>
</evidence>
<dbReference type="EMBL" id="JAUIZM010000012">
    <property type="protein sequence ID" value="KAK1353576.1"/>
    <property type="molecule type" value="Genomic_DNA"/>
</dbReference>
<feature type="region of interest" description="Disordered" evidence="1">
    <location>
        <begin position="53"/>
        <end position="74"/>
    </location>
</feature>
<dbReference type="EMBL" id="JAUIZM010000012">
    <property type="protein sequence ID" value="KAK1353577.1"/>
    <property type="molecule type" value="Genomic_DNA"/>
</dbReference>
<evidence type="ECO:0000256" key="1">
    <source>
        <dbReference type="SAM" id="MobiDB-lite"/>
    </source>
</evidence>
<evidence type="ECO:0000313" key="8">
    <source>
        <dbReference type="EMBL" id="KAK1353577.1"/>
    </source>
</evidence>
<evidence type="ECO:0000313" key="10">
    <source>
        <dbReference type="Proteomes" id="UP001237642"/>
    </source>
</evidence>
<dbReference type="EMBL" id="JAUIZM010000012">
    <property type="protein sequence ID" value="KAK1353578.1"/>
    <property type="molecule type" value="Genomic_DNA"/>
</dbReference>
<keyword evidence="10" id="KW-1185">Reference proteome</keyword>
<evidence type="ECO:0000313" key="7">
    <source>
        <dbReference type="EMBL" id="KAK1353576.1"/>
    </source>
</evidence>
<protein>
    <submittedName>
        <fullName evidence="6">Uncharacterized protein</fullName>
    </submittedName>
</protein>
<gene>
    <name evidence="2" type="ORF">POM88_051934</name>
    <name evidence="3" type="ORF">POM88_051935</name>
    <name evidence="4" type="ORF">POM88_051936</name>
    <name evidence="5" type="ORF">POM88_051937</name>
    <name evidence="6" type="ORF">POM88_051938</name>
    <name evidence="7" type="ORF">POM88_051941</name>
    <name evidence="8" type="ORF">POM88_051942</name>
    <name evidence="9" type="ORF">POM88_051943</name>
</gene>
<proteinExistence type="predicted"/>
<organism evidence="6 10">
    <name type="scientific">Heracleum sosnowskyi</name>
    <dbReference type="NCBI Taxonomy" id="360622"/>
    <lineage>
        <taxon>Eukaryota</taxon>
        <taxon>Viridiplantae</taxon>
        <taxon>Streptophyta</taxon>
        <taxon>Embryophyta</taxon>
        <taxon>Tracheophyta</taxon>
        <taxon>Spermatophyta</taxon>
        <taxon>Magnoliopsida</taxon>
        <taxon>eudicotyledons</taxon>
        <taxon>Gunneridae</taxon>
        <taxon>Pentapetalae</taxon>
        <taxon>asterids</taxon>
        <taxon>campanulids</taxon>
        <taxon>Apiales</taxon>
        <taxon>Apiaceae</taxon>
        <taxon>Apioideae</taxon>
        <taxon>apioid superclade</taxon>
        <taxon>Tordylieae</taxon>
        <taxon>Tordyliinae</taxon>
        <taxon>Heracleum</taxon>
    </lineage>
</organism>
<reference evidence="6" key="2">
    <citation type="submission" date="2023-05" db="EMBL/GenBank/DDBJ databases">
        <authorList>
            <person name="Schelkunov M.I."/>
        </authorList>
    </citation>
    <scope>NUCLEOTIDE SEQUENCE</scope>
    <source>
        <strain evidence="6">Hsosn_3</strain>
        <tissue evidence="6">Leaf</tissue>
    </source>
</reference>
<evidence type="ECO:0000313" key="4">
    <source>
        <dbReference type="EMBL" id="KAK1353571.1"/>
    </source>
</evidence>
<evidence type="ECO:0000313" key="2">
    <source>
        <dbReference type="EMBL" id="KAK1353569.1"/>
    </source>
</evidence>
<dbReference type="EMBL" id="JAUIZM010000012">
    <property type="protein sequence ID" value="KAK1353571.1"/>
    <property type="molecule type" value="Genomic_DNA"/>
</dbReference>
<name>A0AAD8GS70_9APIA</name>
<accession>A0AAD8GS70</accession>
<evidence type="ECO:0000313" key="6">
    <source>
        <dbReference type="EMBL" id="KAK1353573.1"/>
    </source>
</evidence>
<dbReference type="EMBL" id="JAUIZM010000012">
    <property type="protein sequence ID" value="KAK1353572.1"/>
    <property type="molecule type" value="Genomic_DNA"/>
</dbReference>
<evidence type="ECO:0000313" key="9">
    <source>
        <dbReference type="EMBL" id="KAK1353578.1"/>
    </source>
</evidence>
<evidence type="ECO:0000313" key="3">
    <source>
        <dbReference type="EMBL" id="KAK1353570.1"/>
    </source>
</evidence>
<reference evidence="6" key="1">
    <citation type="submission" date="2023-02" db="EMBL/GenBank/DDBJ databases">
        <title>Genome of toxic invasive species Heracleum sosnowskyi carries increased number of genes despite the absence of recent whole-genome duplications.</title>
        <authorList>
            <person name="Schelkunov M."/>
            <person name="Shtratnikova V."/>
            <person name="Makarenko M."/>
            <person name="Klepikova A."/>
            <person name="Omelchenko D."/>
            <person name="Novikova G."/>
            <person name="Obukhova E."/>
            <person name="Bogdanov V."/>
            <person name="Penin A."/>
            <person name="Logacheva M."/>
        </authorList>
    </citation>
    <scope>NUCLEOTIDE SEQUENCE</scope>
    <source>
        <strain evidence="6">Hsosn_3</strain>
        <tissue evidence="6">Leaf</tissue>
    </source>
</reference>